<organism evidence="8">
    <name type="scientific">Micromonas pusilla (strain CCMP1545)</name>
    <name type="common">Picoplanktonic green alga</name>
    <dbReference type="NCBI Taxonomy" id="564608"/>
    <lineage>
        <taxon>Eukaryota</taxon>
        <taxon>Viridiplantae</taxon>
        <taxon>Chlorophyta</taxon>
        <taxon>Mamiellophyceae</taxon>
        <taxon>Mamiellales</taxon>
        <taxon>Mamiellaceae</taxon>
        <taxon>Micromonas</taxon>
    </lineage>
</organism>
<dbReference type="EC" id="5.4.99.12" evidence="4"/>
<dbReference type="InterPro" id="IPR020097">
    <property type="entry name" value="PsdUridine_synth_TruA_a/b_dom"/>
</dbReference>
<dbReference type="eggNOG" id="KOG4393">
    <property type="taxonomic scope" value="Eukaryota"/>
</dbReference>
<dbReference type="AlphaFoldDB" id="C1N0D6"/>
<evidence type="ECO:0000256" key="4">
    <source>
        <dbReference type="RuleBase" id="RU003792"/>
    </source>
</evidence>
<dbReference type="KEGG" id="mpp:MICPUCDRAFT_20476"/>
<dbReference type="OrthoDB" id="271910at2759"/>
<dbReference type="CDD" id="cd02570">
    <property type="entry name" value="PseudoU_synth_EcTruA"/>
    <property type="match status" value="1"/>
</dbReference>
<evidence type="ECO:0000256" key="2">
    <source>
        <dbReference type="ARBA" id="ARBA00022694"/>
    </source>
</evidence>
<keyword evidence="8" id="KW-1185">Reference proteome</keyword>
<dbReference type="HAMAP" id="MF_00171">
    <property type="entry name" value="TruA"/>
    <property type="match status" value="1"/>
</dbReference>
<dbReference type="RefSeq" id="XP_003061615.1">
    <property type="nucleotide sequence ID" value="XM_003061569.1"/>
</dbReference>
<evidence type="ECO:0000259" key="6">
    <source>
        <dbReference type="Pfam" id="PF01416"/>
    </source>
</evidence>
<evidence type="ECO:0000313" key="7">
    <source>
        <dbReference type="EMBL" id="EEH54245.1"/>
    </source>
</evidence>
<comment type="similarity">
    <text evidence="1 4">Belongs to the tRNA pseudouridine synthase TruA family.</text>
</comment>
<dbReference type="PANTHER" id="PTHR11142:SF0">
    <property type="entry name" value="TRNA PSEUDOURIDINE SYNTHASE-LIKE 1"/>
    <property type="match status" value="1"/>
</dbReference>
<name>C1N0D6_MICPC</name>
<keyword evidence="2 4" id="KW-0819">tRNA processing</keyword>
<reference evidence="7 8" key="1">
    <citation type="journal article" date="2009" name="Science">
        <title>Green evolution and dynamic adaptations revealed by genomes of the marine picoeukaryotes Micromonas.</title>
        <authorList>
            <person name="Worden A.Z."/>
            <person name="Lee J.H."/>
            <person name="Mock T."/>
            <person name="Rouze P."/>
            <person name="Simmons M.P."/>
            <person name="Aerts A.L."/>
            <person name="Allen A.E."/>
            <person name="Cuvelier M.L."/>
            <person name="Derelle E."/>
            <person name="Everett M.V."/>
            <person name="Foulon E."/>
            <person name="Grimwood J."/>
            <person name="Gundlach H."/>
            <person name="Henrissat B."/>
            <person name="Napoli C."/>
            <person name="McDonald S.M."/>
            <person name="Parker M.S."/>
            <person name="Rombauts S."/>
            <person name="Salamov A."/>
            <person name="Von Dassow P."/>
            <person name="Badger J.H."/>
            <person name="Coutinho P.M."/>
            <person name="Demir E."/>
            <person name="Dubchak I."/>
            <person name="Gentemann C."/>
            <person name="Eikrem W."/>
            <person name="Gready J.E."/>
            <person name="John U."/>
            <person name="Lanier W."/>
            <person name="Lindquist E.A."/>
            <person name="Lucas S."/>
            <person name="Mayer K.F."/>
            <person name="Moreau H."/>
            <person name="Not F."/>
            <person name="Otillar R."/>
            <person name="Panaud O."/>
            <person name="Pangilinan J."/>
            <person name="Paulsen I."/>
            <person name="Piegu B."/>
            <person name="Poliakov A."/>
            <person name="Robbens S."/>
            <person name="Schmutz J."/>
            <person name="Toulza E."/>
            <person name="Wyss T."/>
            <person name="Zelensky A."/>
            <person name="Zhou K."/>
            <person name="Armbrust E.V."/>
            <person name="Bhattacharya D."/>
            <person name="Goodenough U.W."/>
            <person name="Van de Peer Y."/>
            <person name="Grigoriev I.V."/>
        </authorList>
    </citation>
    <scope>NUCLEOTIDE SEQUENCE [LARGE SCALE GENOMIC DNA]</scope>
    <source>
        <strain evidence="7 8">CCMP1545</strain>
    </source>
</reference>
<feature type="domain" description="Pseudouridine synthase I TruA alpha/beta" evidence="6">
    <location>
        <begin position="186"/>
        <end position="350"/>
    </location>
</feature>
<keyword evidence="3 4" id="KW-0413">Isomerase</keyword>
<feature type="region of interest" description="Disordered" evidence="5">
    <location>
        <begin position="259"/>
        <end position="282"/>
    </location>
</feature>
<dbReference type="OMA" id="FHKFVGQ"/>
<evidence type="ECO:0000256" key="1">
    <source>
        <dbReference type="ARBA" id="ARBA00009375"/>
    </source>
</evidence>
<dbReference type="GO" id="GO:0003723">
    <property type="term" value="F:RNA binding"/>
    <property type="evidence" value="ECO:0007669"/>
    <property type="project" value="InterPro"/>
</dbReference>
<evidence type="ECO:0000256" key="5">
    <source>
        <dbReference type="SAM" id="MobiDB-lite"/>
    </source>
</evidence>
<dbReference type="STRING" id="564608.C1N0D6"/>
<dbReference type="InterPro" id="IPR020094">
    <property type="entry name" value="TruA/RsuA/RluB/E/F_N"/>
</dbReference>
<gene>
    <name evidence="7" type="ORF">MICPUCDRAFT_20476</name>
</gene>
<protein>
    <recommendedName>
        <fullName evidence="4">tRNA pseudouridine synthase</fullName>
        <ecNumber evidence="4">5.4.99.12</ecNumber>
    </recommendedName>
</protein>
<evidence type="ECO:0000256" key="3">
    <source>
        <dbReference type="ARBA" id="ARBA00023235"/>
    </source>
</evidence>
<dbReference type="Proteomes" id="UP000001876">
    <property type="component" value="Unassembled WGS sequence"/>
</dbReference>
<dbReference type="InterPro" id="IPR020103">
    <property type="entry name" value="PsdUridine_synth_cat_dom_sf"/>
</dbReference>
<dbReference type="Gene3D" id="3.30.70.660">
    <property type="entry name" value="Pseudouridine synthase I, catalytic domain, C-terminal subdomain"/>
    <property type="match status" value="1"/>
</dbReference>
<sequence length="390" mass="42368">MARPFARYLLRIQYDGGAFHGFQRQANARTVQGCVEEAMAKFTGVEGGVHAITGSSRTDAGVHALDATAHVDIDDGDAGDAPPPPPHSARTVMKAVNHYLRKTAPMASIASCARVCPETFHARYCATARTYRYLIYLGRDEPSVFDRGKAWHVYDGRNASGAGVNTHEPSGGCALGGLDVDAMNAAARRFVGEHDFSAFRANGCQASSPIRRLHVLRVDRAMPWPSFPSIASQDSMVMHSFDVAKPMEEDDLSEVLVPEAETEGKKEKTPPPPRKPPSGRVTSGHIVITARAPSFLYHQVRLMVGTLRAVGAGELSPDDVTDLLEGTTDASRAPPMAPAHGLYLERVHYDGRRRWRSRRAGQGAEGDVVPGGEEGEEEEDEWLDEEGSER</sequence>
<dbReference type="Pfam" id="PF01416">
    <property type="entry name" value="PseudoU_synth_1"/>
    <property type="match status" value="1"/>
</dbReference>
<dbReference type="GO" id="GO:0031119">
    <property type="term" value="P:tRNA pseudouridine synthesis"/>
    <property type="evidence" value="ECO:0007669"/>
    <property type="project" value="TreeGrafter"/>
</dbReference>
<dbReference type="Gene3D" id="3.30.70.580">
    <property type="entry name" value="Pseudouridine synthase I, catalytic domain, N-terminal subdomain"/>
    <property type="match status" value="1"/>
</dbReference>
<feature type="compositionally biased region" description="Acidic residues" evidence="5">
    <location>
        <begin position="373"/>
        <end position="390"/>
    </location>
</feature>
<proteinExistence type="inferred from homology"/>
<evidence type="ECO:0000313" key="8">
    <source>
        <dbReference type="Proteomes" id="UP000001876"/>
    </source>
</evidence>
<accession>C1N0D6</accession>
<dbReference type="InterPro" id="IPR001406">
    <property type="entry name" value="PsdUridine_synth_TruA"/>
</dbReference>
<dbReference type="PANTHER" id="PTHR11142">
    <property type="entry name" value="PSEUDOURIDYLATE SYNTHASE"/>
    <property type="match status" value="1"/>
</dbReference>
<dbReference type="InterPro" id="IPR020095">
    <property type="entry name" value="PsdUridine_synth_TruA_C"/>
</dbReference>
<dbReference type="GeneID" id="9686817"/>
<feature type="region of interest" description="Disordered" evidence="5">
    <location>
        <begin position="314"/>
        <end position="339"/>
    </location>
</feature>
<comment type="catalytic activity">
    <reaction evidence="4">
        <text>uridine(38/39/40) in tRNA = pseudouridine(38/39/40) in tRNA</text>
        <dbReference type="Rhea" id="RHEA:22376"/>
        <dbReference type="Rhea" id="RHEA-COMP:10085"/>
        <dbReference type="Rhea" id="RHEA-COMP:10087"/>
        <dbReference type="ChEBI" id="CHEBI:65314"/>
        <dbReference type="ChEBI" id="CHEBI:65315"/>
        <dbReference type="EC" id="5.4.99.12"/>
    </reaction>
</comment>
<dbReference type="GO" id="GO:0160147">
    <property type="term" value="F:tRNA pseudouridine(38-40) synthase activity"/>
    <property type="evidence" value="ECO:0007669"/>
    <property type="project" value="UniProtKB-EC"/>
</dbReference>
<dbReference type="EMBL" id="GG663744">
    <property type="protein sequence ID" value="EEH54245.1"/>
    <property type="molecule type" value="Genomic_DNA"/>
</dbReference>
<feature type="region of interest" description="Disordered" evidence="5">
    <location>
        <begin position="357"/>
        <end position="390"/>
    </location>
</feature>
<dbReference type="SUPFAM" id="SSF55120">
    <property type="entry name" value="Pseudouridine synthase"/>
    <property type="match status" value="1"/>
</dbReference>